<dbReference type="Gene3D" id="3.40.50.1820">
    <property type="entry name" value="alpha/beta hydrolase"/>
    <property type="match status" value="1"/>
</dbReference>
<feature type="domain" description="DUF676" evidence="1">
    <location>
        <begin position="52"/>
        <end position="152"/>
    </location>
</feature>
<dbReference type="PANTHER" id="PTHR37946">
    <property type="entry name" value="SLL1969 PROTEIN"/>
    <property type="match status" value="1"/>
</dbReference>
<sequence length="257" mass="29083">MIQILLSIFQRIPLLLFLFCGMSALVYADAFSHKRNHTSVSHVTQTKTHAHREIIVLVHGLMRTSLSMLPLKNYLQRQGYEVYSYNYPSAKYGIKEHGISLNYYIVHLMEKNPGVKINFITHSLGGIITREALAHFSSKQLKNIGSLIMLAPPNQGSTMAKWSTEKFPLFTSTIKPLVELSSAQTSYVHFVPVPKIKIGIIAGRYDAKVPPEYTRLEGQEAPMIVDSTHTFIMNNKLTKQLIMSFLKEGTFSSKRKP</sequence>
<evidence type="ECO:0000313" key="2">
    <source>
        <dbReference type="EMBL" id="STY29897.1"/>
    </source>
</evidence>
<dbReference type="Pfam" id="PF05057">
    <property type="entry name" value="DUF676"/>
    <property type="match status" value="1"/>
</dbReference>
<dbReference type="RefSeq" id="WP_031564688.1">
    <property type="nucleotide sequence ID" value="NZ_CAAAIS010000001.1"/>
</dbReference>
<dbReference type="InterPro" id="IPR029058">
    <property type="entry name" value="AB_hydrolase_fold"/>
</dbReference>
<organism evidence="2 3">
    <name type="scientific">Legionella wadsworthii</name>
    <dbReference type="NCBI Taxonomy" id="28088"/>
    <lineage>
        <taxon>Bacteria</taxon>
        <taxon>Pseudomonadati</taxon>
        <taxon>Pseudomonadota</taxon>
        <taxon>Gammaproteobacteria</taxon>
        <taxon>Legionellales</taxon>
        <taxon>Legionellaceae</taxon>
        <taxon>Legionella</taxon>
    </lineage>
</organism>
<gene>
    <name evidence="2" type="ORF">NCTC11532_02100</name>
</gene>
<dbReference type="EMBL" id="UGPB01000001">
    <property type="protein sequence ID" value="STY29897.1"/>
    <property type="molecule type" value="Genomic_DNA"/>
</dbReference>
<keyword evidence="3" id="KW-1185">Reference proteome</keyword>
<protein>
    <submittedName>
        <fullName evidence="2">Lipase LipB</fullName>
    </submittedName>
</protein>
<dbReference type="OrthoDB" id="556502at2"/>
<evidence type="ECO:0000313" key="3">
    <source>
        <dbReference type="Proteomes" id="UP000255297"/>
    </source>
</evidence>
<evidence type="ECO:0000259" key="1">
    <source>
        <dbReference type="Pfam" id="PF05057"/>
    </source>
</evidence>
<proteinExistence type="predicted"/>
<dbReference type="AlphaFoldDB" id="A0A378LT61"/>
<dbReference type="STRING" id="1122170.GCA_000701265_00386"/>
<dbReference type="PANTHER" id="PTHR37946:SF1">
    <property type="entry name" value="SLL1969 PROTEIN"/>
    <property type="match status" value="1"/>
</dbReference>
<reference evidence="2 3" key="1">
    <citation type="submission" date="2018-06" db="EMBL/GenBank/DDBJ databases">
        <authorList>
            <consortium name="Pathogen Informatics"/>
            <person name="Doyle S."/>
        </authorList>
    </citation>
    <scope>NUCLEOTIDE SEQUENCE [LARGE SCALE GENOMIC DNA]</scope>
    <source>
        <strain evidence="2 3">NCTC11532</strain>
    </source>
</reference>
<dbReference type="InterPro" id="IPR007751">
    <property type="entry name" value="DUF676_lipase-like"/>
</dbReference>
<name>A0A378LT61_9GAMM</name>
<dbReference type="Proteomes" id="UP000255297">
    <property type="component" value="Unassembled WGS sequence"/>
</dbReference>
<dbReference type="SUPFAM" id="SSF53474">
    <property type="entry name" value="alpha/beta-Hydrolases"/>
    <property type="match status" value="1"/>
</dbReference>
<accession>A0A378LT61</accession>